<dbReference type="SUPFAM" id="SSF57850">
    <property type="entry name" value="RING/U-box"/>
    <property type="match status" value="1"/>
</dbReference>
<dbReference type="PROSITE" id="PS00518">
    <property type="entry name" value="ZF_RING_1"/>
    <property type="match status" value="1"/>
</dbReference>
<reference evidence="8" key="1">
    <citation type="submission" date="2025-08" db="UniProtKB">
        <authorList>
            <consortium name="RefSeq"/>
        </authorList>
    </citation>
    <scope>IDENTIFICATION</scope>
</reference>
<dbReference type="Proteomes" id="UP000694888">
    <property type="component" value="Unplaced"/>
</dbReference>
<evidence type="ECO:0000256" key="5">
    <source>
        <dbReference type="SAM" id="MobiDB-lite"/>
    </source>
</evidence>
<accession>A0ABM1VQ81</accession>
<name>A0ABM1VQ81_APLCA</name>
<sequence>MGLDLALFEGSVPRDLLCAVCGRVLVQPEMSTCQHVFCSSCLRKSVTMACPVCGTWLQMTSYPPPSKLCVRLLGLRIRCDHKCVSSTTDSQLKEVQFGPSSQPPEQMPHPRGAGFPLQEAELRPPGVESHHPLRSLRLQGAGSLHLGEELRHQEEEKGFLKTIALLAATYQSSQEH</sequence>
<gene>
    <name evidence="8" type="primary">LOC118477370</name>
</gene>
<evidence type="ECO:0000256" key="4">
    <source>
        <dbReference type="PROSITE-ProRule" id="PRU00175"/>
    </source>
</evidence>
<dbReference type="InterPro" id="IPR017907">
    <property type="entry name" value="Znf_RING_CS"/>
</dbReference>
<evidence type="ECO:0000256" key="3">
    <source>
        <dbReference type="ARBA" id="ARBA00022833"/>
    </source>
</evidence>
<keyword evidence="3" id="KW-0862">Zinc</keyword>
<evidence type="ECO:0000259" key="6">
    <source>
        <dbReference type="PROSITE" id="PS50089"/>
    </source>
</evidence>
<dbReference type="PROSITE" id="PS50089">
    <property type="entry name" value="ZF_RING_2"/>
    <property type="match status" value="1"/>
</dbReference>
<evidence type="ECO:0000313" key="8">
    <source>
        <dbReference type="RefSeq" id="XP_035824573.1"/>
    </source>
</evidence>
<dbReference type="GeneID" id="118477370"/>
<dbReference type="Pfam" id="PF13923">
    <property type="entry name" value="zf-C3HC4_2"/>
    <property type="match status" value="1"/>
</dbReference>
<feature type="domain" description="RING-type" evidence="6">
    <location>
        <begin position="18"/>
        <end position="53"/>
    </location>
</feature>
<keyword evidence="7" id="KW-1185">Reference proteome</keyword>
<organism evidence="7 8">
    <name type="scientific">Aplysia californica</name>
    <name type="common">California sea hare</name>
    <dbReference type="NCBI Taxonomy" id="6500"/>
    <lineage>
        <taxon>Eukaryota</taxon>
        <taxon>Metazoa</taxon>
        <taxon>Spiralia</taxon>
        <taxon>Lophotrochozoa</taxon>
        <taxon>Mollusca</taxon>
        <taxon>Gastropoda</taxon>
        <taxon>Heterobranchia</taxon>
        <taxon>Euthyneura</taxon>
        <taxon>Tectipleura</taxon>
        <taxon>Aplysiida</taxon>
        <taxon>Aplysioidea</taxon>
        <taxon>Aplysiidae</taxon>
        <taxon>Aplysia</taxon>
    </lineage>
</organism>
<evidence type="ECO:0000256" key="2">
    <source>
        <dbReference type="ARBA" id="ARBA00022771"/>
    </source>
</evidence>
<dbReference type="InterPro" id="IPR001841">
    <property type="entry name" value="Znf_RING"/>
</dbReference>
<keyword evidence="1" id="KW-0479">Metal-binding</keyword>
<evidence type="ECO:0000256" key="1">
    <source>
        <dbReference type="ARBA" id="ARBA00022723"/>
    </source>
</evidence>
<dbReference type="InterPro" id="IPR013083">
    <property type="entry name" value="Znf_RING/FYVE/PHD"/>
</dbReference>
<dbReference type="Gene3D" id="3.30.40.10">
    <property type="entry name" value="Zinc/RING finger domain, C3HC4 (zinc finger)"/>
    <property type="match status" value="1"/>
</dbReference>
<dbReference type="RefSeq" id="XP_035824573.1">
    <property type="nucleotide sequence ID" value="XM_035968680.1"/>
</dbReference>
<keyword evidence="2 4" id="KW-0863">Zinc-finger</keyword>
<proteinExistence type="predicted"/>
<dbReference type="SMART" id="SM00184">
    <property type="entry name" value="RING"/>
    <property type="match status" value="1"/>
</dbReference>
<feature type="region of interest" description="Disordered" evidence="5">
    <location>
        <begin position="95"/>
        <end position="118"/>
    </location>
</feature>
<evidence type="ECO:0000313" key="7">
    <source>
        <dbReference type="Proteomes" id="UP000694888"/>
    </source>
</evidence>
<protein>
    <submittedName>
        <fullName evidence="8">TNF receptor-associated factor 4-like</fullName>
    </submittedName>
</protein>